<dbReference type="InterPro" id="IPR039428">
    <property type="entry name" value="NUOK/Mnh_C1-like"/>
</dbReference>
<protein>
    <submittedName>
        <fullName evidence="8">Cation:proton antiporter</fullName>
    </submittedName>
</protein>
<evidence type="ECO:0000313" key="9">
    <source>
        <dbReference type="Proteomes" id="UP000017131"/>
    </source>
</evidence>
<proteinExistence type="inferred from homology"/>
<name>A0ABN0PAV5_STASI</name>
<dbReference type="Pfam" id="PF00420">
    <property type="entry name" value="Oxidored_q2"/>
    <property type="match status" value="1"/>
</dbReference>
<dbReference type="NCBIfam" id="NF006573">
    <property type="entry name" value="PRK09094.1"/>
    <property type="match status" value="1"/>
</dbReference>
<evidence type="ECO:0000256" key="4">
    <source>
        <dbReference type="ARBA" id="ARBA00022692"/>
    </source>
</evidence>
<keyword evidence="5 7" id="KW-1133">Transmembrane helix</keyword>
<evidence type="ECO:0000256" key="3">
    <source>
        <dbReference type="ARBA" id="ARBA00022475"/>
    </source>
</evidence>
<dbReference type="EMBL" id="AXDY01000011">
    <property type="protein sequence ID" value="ERS92634.1"/>
    <property type="molecule type" value="Genomic_DNA"/>
</dbReference>
<organism evidence="8 9">
    <name type="scientific">Staphylococcus simulans UMC-CNS-990</name>
    <dbReference type="NCBI Taxonomy" id="1405498"/>
    <lineage>
        <taxon>Bacteria</taxon>
        <taxon>Bacillati</taxon>
        <taxon>Bacillota</taxon>
        <taxon>Bacilli</taxon>
        <taxon>Bacillales</taxon>
        <taxon>Staphylococcaceae</taxon>
        <taxon>Staphylococcus</taxon>
    </lineage>
</organism>
<accession>A0ABN0PAV5</accession>
<feature type="transmembrane region" description="Helical" evidence="7">
    <location>
        <begin position="6"/>
        <end position="26"/>
    </location>
</feature>
<keyword evidence="6 7" id="KW-0472">Membrane</keyword>
<gene>
    <name evidence="8" type="ORF">SSIM_10770</name>
</gene>
<dbReference type="Gene3D" id="1.10.287.3510">
    <property type="match status" value="1"/>
</dbReference>
<evidence type="ECO:0000256" key="1">
    <source>
        <dbReference type="ARBA" id="ARBA00004651"/>
    </source>
</evidence>
<dbReference type="InterPro" id="IPR050601">
    <property type="entry name" value="CPA3_antiporter_subunitC"/>
</dbReference>
<dbReference type="RefSeq" id="WP_002481854.1">
    <property type="nucleotide sequence ID" value="NZ_AXDY01000011.1"/>
</dbReference>
<comment type="similarity">
    <text evidence="2">Belongs to the CPA3 antiporters (TC 2.A.63) subunit C family.</text>
</comment>
<dbReference type="PANTHER" id="PTHR34583">
    <property type="entry name" value="ANTIPORTER SUBUNIT MNHC2-RELATED"/>
    <property type="match status" value="1"/>
</dbReference>
<sequence length="116" mass="12596">MEIIMIIVCGILTSISIYLILSKSLIRIIIGTAVQTHAANLFLITMGGLGEGSVPIFKYGTKSYVDPIPQALILTAIVISFAVTAFFLVLAFRSYKELGTDNVEQMKGVPEDDDAR</sequence>
<dbReference type="NCBIfam" id="NF009303">
    <property type="entry name" value="PRK12660.1"/>
    <property type="match status" value="1"/>
</dbReference>
<reference evidence="8 9" key="1">
    <citation type="journal article" date="2013" name="Genome Announc.">
        <title>Draft Genome Sequence of Staphylococcus simulans UMC-CNS-990, Isolated from a Case of Chronic Bovine Mastitis.</title>
        <authorList>
            <person name="Calcutt M.J."/>
            <person name="Foecking M.F."/>
            <person name="Hsieh H.Y."/>
            <person name="Perry J."/>
            <person name="Stewart G.C."/>
            <person name="Middleton J.R."/>
        </authorList>
    </citation>
    <scope>NUCLEOTIDE SEQUENCE [LARGE SCALE GENOMIC DNA]</scope>
    <source>
        <strain evidence="8 9">UMC-CNS-990</strain>
    </source>
</reference>
<feature type="transmembrane region" description="Helical" evidence="7">
    <location>
        <begin position="71"/>
        <end position="92"/>
    </location>
</feature>
<keyword evidence="4 7" id="KW-0812">Transmembrane</keyword>
<keyword evidence="3" id="KW-1003">Cell membrane</keyword>
<dbReference type="GeneID" id="77332169"/>
<comment type="subcellular location">
    <subcellularLocation>
        <location evidence="1">Cell membrane</location>
        <topology evidence="1">Multi-pass membrane protein</topology>
    </subcellularLocation>
</comment>
<evidence type="ECO:0000313" key="8">
    <source>
        <dbReference type="EMBL" id="ERS92634.1"/>
    </source>
</evidence>
<dbReference type="Proteomes" id="UP000017131">
    <property type="component" value="Unassembled WGS sequence"/>
</dbReference>
<comment type="caution">
    <text evidence="8">The sequence shown here is derived from an EMBL/GenBank/DDBJ whole genome shotgun (WGS) entry which is preliminary data.</text>
</comment>
<dbReference type="PANTHER" id="PTHR34583:SF2">
    <property type="entry name" value="ANTIPORTER SUBUNIT MNHC2-RELATED"/>
    <property type="match status" value="1"/>
</dbReference>
<feature type="transmembrane region" description="Helical" evidence="7">
    <location>
        <begin position="38"/>
        <end position="59"/>
    </location>
</feature>
<evidence type="ECO:0000256" key="7">
    <source>
        <dbReference type="SAM" id="Phobius"/>
    </source>
</evidence>
<keyword evidence="9" id="KW-1185">Reference proteome</keyword>
<evidence type="ECO:0000256" key="5">
    <source>
        <dbReference type="ARBA" id="ARBA00022989"/>
    </source>
</evidence>
<evidence type="ECO:0000256" key="2">
    <source>
        <dbReference type="ARBA" id="ARBA00010388"/>
    </source>
</evidence>
<evidence type="ECO:0000256" key="6">
    <source>
        <dbReference type="ARBA" id="ARBA00023136"/>
    </source>
</evidence>
<dbReference type="NCBIfam" id="NF006372">
    <property type="entry name" value="PRK08600.1"/>
    <property type="match status" value="1"/>
</dbReference>